<dbReference type="NCBIfam" id="TIGR01552">
    <property type="entry name" value="phd_fam"/>
    <property type="match status" value="1"/>
</dbReference>
<comment type="similarity">
    <text evidence="1">Belongs to the phD/YefM antitoxin family.</text>
</comment>
<feature type="region of interest" description="Disordered" evidence="2">
    <location>
        <begin position="38"/>
        <end position="57"/>
    </location>
</feature>
<comment type="caution">
    <text evidence="3">The sequence shown here is derived from an EMBL/GenBank/DDBJ whole genome shotgun (WGS) entry which is preliminary data.</text>
</comment>
<reference evidence="4" key="1">
    <citation type="journal article" date="2019" name="Int. J. Syst. Evol. Microbiol.">
        <title>The Global Catalogue of Microorganisms (GCM) 10K type strain sequencing project: providing services to taxonomists for standard genome sequencing and annotation.</title>
        <authorList>
            <consortium name="The Broad Institute Genomics Platform"/>
            <consortium name="The Broad Institute Genome Sequencing Center for Infectious Disease"/>
            <person name="Wu L."/>
            <person name="Ma J."/>
        </authorList>
    </citation>
    <scope>NUCLEOTIDE SEQUENCE [LARGE SCALE GENOMIC DNA]</scope>
    <source>
        <strain evidence="4">CCUG 43117</strain>
    </source>
</reference>
<evidence type="ECO:0000313" key="4">
    <source>
        <dbReference type="Proteomes" id="UP001596060"/>
    </source>
</evidence>
<dbReference type="Proteomes" id="UP001596060">
    <property type="component" value="Unassembled WGS sequence"/>
</dbReference>
<feature type="compositionally biased region" description="Basic and acidic residues" evidence="2">
    <location>
        <begin position="39"/>
        <end position="57"/>
    </location>
</feature>
<protein>
    <submittedName>
        <fullName evidence="3">Type II toxin-antitoxin system Phd/YefM family antitoxin</fullName>
    </submittedName>
</protein>
<dbReference type="Gene3D" id="3.40.1620.10">
    <property type="entry name" value="YefM-like domain"/>
    <property type="match status" value="1"/>
</dbReference>
<gene>
    <name evidence="3" type="ORF">ACFPN9_11825</name>
</gene>
<proteinExistence type="inferred from homology"/>
<dbReference type="SUPFAM" id="SSF143120">
    <property type="entry name" value="YefM-like"/>
    <property type="match status" value="1"/>
</dbReference>
<accession>A0ABW0P1J1</accession>
<keyword evidence="4" id="KW-1185">Reference proteome</keyword>
<organism evidence="3 4">
    <name type="scientific">Bosea massiliensis</name>
    <dbReference type="NCBI Taxonomy" id="151419"/>
    <lineage>
        <taxon>Bacteria</taxon>
        <taxon>Pseudomonadati</taxon>
        <taxon>Pseudomonadota</taxon>
        <taxon>Alphaproteobacteria</taxon>
        <taxon>Hyphomicrobiales</taxon>
        <taxon>Boseaceae</taxon>
        <taxon>Bosea</taxon>
    </lineage>
</organism>
<sequence>MTVTEARRRWSELLDRVERGETISVSRRGKVVATFVPERTPEPVSAKRPEPETGRAV</sequence>
<name>A0ABW0P1J1_9HYPH</name>
<evidence type="ECO:0000256" key="2">
    <source>
        <dbReference type="SAM" id="MobiDB-lite"/>
    </source>
</evidence>
<dbReference type="EMBL" id="JBHSLU010000026">
    <property type="protein sequence ID" value="MFC5505947.1"/>
    <property type="molecule type" value="Genomic_DNA"/>
</dbReference>
<evidence type="ECO:0000313" key="3">
    <source>
        <dbReference type="EMBL" id="MFC5505947.1"/>
    </source>
</evidence>
<dbReference type="InterPro" id="IPR036165">
    <property type="entry name" value="YefM-like_sf"/>
</dbReference>
<evidence type="ECO:0000256" key="1">
    <source>
        <dbReference type="ARBA" id="ARBA00009981"/>
    </source>
</evidence>